<comment type="caution">
    <text evidence="1">The sequence shown here is derived from an EMBL/GenBank/DDBJ whole genome shotgun (WGS) entry which is preliminary data.</text>
</comment>
<name>A0ABU1PWD2_9PSEU</name>
<keyword evidence="2" id="KW-1185">Reference proteome</keyword>
<accession>A0ABU1PWD2</accession>
<organism evidence="1 2">
    <name type="scientific">Saccharothrix longispora</name>
    <dbReference type="NCBI Taxonomy" id="33920"/>
    <lineage>
        <taxon>Bacteria</taxon>
        <taxon>Bacillati</taxon>
        <taxon>Actinomycetota</taxon>
        <taxon>Actinomycetes</taxon>
        <taxon>Pseudonocardiales</taxon>
        <taxon>Pseudonocardiaceae</taxon>
        <taxon>Saccharothrix</taxon>
    </lineage>
</organism>
<reference evidence="1 2" key="1">
    <citation type="submission" date="2023-07" db="EMBL/GenBank/DDBJ databases">
        <title>Sequencing the genomes of 1000 actinobacteria strains.</title>
        <authorList>
            <person name="Klenk H.-P."/>
        </authorList>
    </citation>
    <scope>NUCLEOTIDE SEQUENCE [LARGE SCALE GENOMIC DNA]</scope>
    <source>
        <strain evidence="1 2">DSM 43749</strain>
    </source>
</reference>
<dbReference type="EMBL" id="JAVDSG010000001">
    <property type="protein sequence ID" value="MDR6594209.1"/>
    <property type="molecule type" value="Genomic_DNA"/>
</dbReference>
<protein>
    <submittedName>
        <fullName evidence="1">Uncharacterized protein</fullName>
    </submittedName>
</protein>
<gene>
    <name evidence="1" type="ORF">J2S66_002593</name>
</gene>
<evidence type="ECO:0000313" key="2">
    <source>
        <dbReference type="Proteomes" id="UP001268819"/>
    </source>
</evidence>
<dbReference type="RefSeq" id="WP_310307208.1">
    <property type="nucleotide sequence ID" value="NZ_BAAAXB010000001.1"/>
</dbReference>
<dbReference type="Proteomes" id="UP001268819">
    <property type="component" value="Unassembled WGS sequence"/>
</dbReference>
<evidence type="ECO:0000313" key="1">
    <source>
        <dbReference type="EMBL" id="MDR6594209.1"/>
    </source>
</evidence>
<proteinExistence type="predicted"/>
<sequence>MLVEPASDCVRIVDRREGLVARGKKRIACTRRTEDHAVPPGTLAAGSRGSW</sequence>